<organism evidence="1 2">
    <name type="scientific">Celeribacter indicus</name>
    <dbReference type="NCBI Taxonomy" id="1208324"/>
    <lineage>
        <taxon>Bacteria</taxon>
        <taxon>Pseudomonadati</taxon>
        <taxon>Pseudomonadota</taxon>
        <taxon>Alphaproteobacteria</taxon>
        <taxon>Rhodobacterales</taxon>
        <taxon>Roseobacteraceae</taxon>
        <taxon>Celeribacter</taxon>
    </lineage>
</organism>
<dbReference type="Proteomes" id="UP000031521">
    <property type="component" value="Chromosome"/>
</dbReference>
<dbReference type="RefSeq" id="WP_043868352.1">
    <property type="nucleotide sequence ID" value="NZ_CP004393.1"/>
</dbReference>
<proteinExistence type="predicted"/>
<dbReference type="HOGENOM" id="CLU_159318_0_0_5"/>
<dbReference type="STRING" id="1208324.P73_0544"/>
<keyword evidence="2" id="KW-1185">Reference proteome</keyword>
<gene>
    <name evidence="1" type="ORF">P73_0544</name>
</gene>
<dbReference type="AlphaFoldDB" id="A0A0B5DQ52"/>
<dbReference type="OrthoDB" id="7772846at2"/>
<sequence length="128" mass="14024">MSDLTLVKTRLRAGVWEGELHVPPGHEAQPDIEVSCLDQQVPGHELRADPDRAGVWLFRFAIPSGLVSDGVQTFLFTDRATGDRLGSFSLIAGEAAADDLLAEMALLRQELDLLKRAFRRHCVETGGT</sequence>
<evidence type="ECO:0000313" key="1">
    <source>
        <dbReference type="EMBL" id="AJE45259.1"/>
    </source>
</evidence>
<reference evidence="1 2" key="1">
    <citation type="journal article" date="2014" name="Int. J. Syst. Evol. Microbiol.">
        <title>Celeribacter indicus sp. nov., a polycyclic aromatic hydrocarbon-degrading bacterium from deep-sea sediment and reclassification of Huaishuia halophila as Celeribacter halophilus comb. nov.</title>
        <authorList>
            <person name="Lai Q."/>
            <person name="Cao J."/>
            <person name="Yuan J."/>
            <person name="Li F."/>
            <person name="Shao Z."/>
        </authorList>
    </citation>
    <scope>NUCLEOTIDE SEQUENCE [LARGE SCALE GENOMIC DNA]</scope>
    <source>
        <strain evidence="1">P73</strain>
    </source>
</reference>
<evidence type="ECO:0000313" key="2">
    <source>
        <dbReference type="Proteomes" id="UP000031521"/>
    </source>
</evidence>
<dbReference type="EMBL" id="CP004393">
    <property type="protein sequence ID" value="AJE45259.1"/>
    <property type="molecule type" value="Genomic_DNA"/>
</dbReference>
<protein>
    <submittedName>
        <fullName evidence="1">Uncharacterized protein</fullName>
    </submittedName>
</protein>
<dbReference type="KEGG" id="cid:P73_0544"/>
<accession>A0A0B5DQ52</accession>
<name>A0A0B5DQ52_9RHOB</name>